<keyword evidence="4" id="KW-0342">GTP-binding</keyword>
<reference evidence="7" key="1">
    <citation type="submission" date="2018-06" db="EMBL/GenBank/DDBJ databases">
        <title>Genome assembly of Danube salmon.</title>
        <authorList>
            <person name="Macqueen D.J."/>
            <person name="Gundappa M.K."/>
        </authorList>
    </citation>
    <scope>NUCLEOTIDE SEQUENCE [LARGE SCALE GENOMIC DNA]</scope>
</reference>
<evidence type="ECO:0000256" key="1">
    <source>
        <dbReference type="ARBA" id="ARBA00005429"/>
    </source>
</evidence>
<dbReference type="AlphaFoldDB" id="A0A4W5MDA0"/>
<protein>
    <recommendedName>
        <fullName evidence="5">IRG-type G domain-containing protein</fullName>
    </recommendedName>
</protein>
<dbReference type="GO" id="GO:0016787">
    <property type="term" value="F:hydrolase activity"/>
    <property type="evidence" value="ECO:0007669"/>
    <property type="project" value="UniProtKB-KW"/>
</dbReference>
<dbReference type="Pfam" id="PF05049">
    <property type="entry name" value="IIGP"/>
    <property type="match status" value="1"/>
</dbReference>
<reference evidence="6" key="2">
    <citation type="submission" date="2025-08" db="UniProtKB">
        <authorList>
            <consortium name="Ensembl"/>
        </authorList>
    </citation>
    <scope>IDENTIFICATION</scope>
</reference>
<dbReference type="SUPFAM" id="SSF52540">
    <property type="entry name" value="P-loop containing nucleoside triphosphate hydrolases"/>
    <property type="match status" value="1"/>
</dbReference>
<dbReference type="PANTHER" id="PTHR32341:SF10">
    <property type="entry name" value="INTERFERON-INDUCIBLE GTPASE 5"/>
    <property type="match status" value="1"/>
</dbReference>
<keyword evidence="3" id="KW-0378">Hydrolase</keyword>
<dbReference type="PROSITE" id="PS51716">
    <property type="entry name" value="G_IRG"/>
    <property type="match status" value="1"/>
</dbReference>
<evidence type="ECO:0000259" key="5">
    <source>
        <dbReference type="PROSITE" id="PS51716"/>
    </source>
</evidence>
<dbReference type="Proteomes" id="UP000314982">
    <property type="component" value="Unassembled WGS sequence"/>
</dbReference>
<feature type="domain" description="IRG-type G" evidence="5">
    <location>
        <begin position="7"/>
        <end position="160"/>
    </location>
</feature>
<name>A0A4W5MDA0_9TELE</name>
<dbReference type="InterPro" id="IPR007743">
    <property type="entry name" value="Immunity-related_GTPase-like"/>
</dbReference>
<dbReference type="FunFam" id="3.40.50.300:FF:000541">
    <property type="entry name" value="Immunity related GTPase M"/>
    <property type="match status" value="1"/>
</dbReference>
<reference evidence="6" key="3">
    <citation type="submission" date="2025-09" db="UniProtKB">
        <authorList>
            <consortium name="Ensembl"/>
        </authorList>
    </citation>
    <scope>IDENTIFICATION</scope>
</reference>
<dbReference type="InterPro" id="IPR051515">
    <property type="entry name" value="IRG"/>
</dbReference>
<evidence type="ECO:0000256" key="4">
    <source>
        <dbReference type="ARBA" id="ARBA00023134"/>
    </source>
</evidence>
<sequence>MHILASGPELQAVRFGYVILEDVTLNIAVTGESGGEGAAETGVTETTMKASRYSHPTMPNVYIWDLPGIGTSNFKAQKYLKEVQFETYDSFIVISTNRFKENDIMLAKEIQKMKKMFYFVRSKIDNDIRAEARKDFREDKVLSKIRQSCEENLNLIRACP</sequence>
<organism evidence="6 7">
    <name type="scientific">Hucho hucho</name>
    <name type="common">huchen</name>
    <dbReference type="NCBI Taxonomy" id="62062"/>
    <lineage>
        <taxon>Eukaryota</taxon>
        <taxon>Metazoa</taxon>
        <taxon>Chordata</taxon>
        <taxon>Craniata</taxon>
        <taxon>Vertebrata</taxon>
        <taxon>Euteleostomi</taxon>
        <taxon>Actinopterygii</taxon>
        <taxon>Neopterygii</taxon>
        <taxon>Teleostei</taxon>
        <taxon>Protacanthopterygii</taxon>
        <taxon>Salmoniformes</taxon>
        <taxon>Salmonidae</taxon>
        <taxon>Salmoninae</taxon>
        <taxon>Hucho</taxon>
    </lineage>
</organism>
<dbReference type="GO" id="GO:0016020">
    <property type="term" value="C:membrane"/>
    <property type="evidence" value="ECO:0007669"/>
    <property type="project" value="InterPro"/>
</dbReference>
<comment type="similarity">
    <text evidence="1">Belongs to the TRAFAC class dynamin-like GTPase superfamily. IRG family.</text>
</comment>
<dbReference type="InterPro" id="IPR030385">
    <property type="entry name" value="G_IRG_dom"/>
</dbReference>
<dbReference type="GeneTree" id="ENSGT00950000183007"/>
<evidence type="ECO:0000256" key="3">
    <source>
        <dbReference type="ARBA" id="ARBA00022801"/>
    </source>
</evidence>
<accession>A0A4W5MDA0</accession>
<keyword evidence="2" id="KW-0547">Nucleotide-binding</keyword>
<evidence type="ECO:0000256" key="2">
    <source>
        <dbReference type="ARBA" id="ARBA00022741"/>
    </source>
</evidence>
<proteinExistence type="inferred from homology"/>
<dbReference type="Ensembl" id="ENSHHUT00000036772.1">
    <property type="protein sequence ID" value="ENSHHUP00000035350.1"/>
    <property type="gene ID" value="ENSHHUG00000022244.1"/>
</dbReference>
<dbReference type="PANTHER" id="PTHR32341">
    <property type="entry name" value="INTERFERON-INDUCIBLE GTPASE"/>
    <property type="match status" value="1"/>
</dbReference>
<dbReference type="Gene3D" id="3.40.50.300">
    <property type="entry name" value="P-loop containing nucleotide triphosphate hydrolases"/>
    <property type="match status" value="1"/>
</dbReference>
<evidence type="ECO:0000313" key="7">
    <source>
        <dbReference type="Proteomes" id="UP000314982"/>
    </source>
</evidence>
<evidence type="ECO:0000313" key="6">
    <source>
        <dbReference type="Ensembl" id="ENSHHUP00000035350.1"/>
    </source>
</evidence>
<dbReference type="GO" id="GO:0005525">
    <property type="term" value="F:GTP binding"/>
    <property type="evidence" value="ECO:0007669"/>
    <property type="project" value="UniProtKB-KW"/>
</dbReference>
<keyword evidence="7" id="KW-1185">Reference proteome</keyword>
<dbReference type="STRING" id="62062.ENSHHUP00000035350"/>
<dbReference type="InterPro" id="IPR027417">
    <property type="entry name" value="P-loop_NTPase"/>
</dbReference>